<reference evidence="1 2" key="1">
    <citation type="submission" date="2016-10" db="EMBL/GenBank/DDBJ databases">
        <authorList>
            <person name="de Groot N.N."/>
        </authorList>
    </citation>
    <scope>NUCLEOTIDE SEQUENCE [LARGE SCALE GENOMIC DNA]</scope>
    <source>
        <strain evidence="1 2">DSM 3217</strain>
    </source>
</reference>
<dbReference type="Proteomes" id="UP000199228">
    <property type="component" value="Unassembled WGS sequence"/>
</dbReference>
<dbReference type="AlphaFoldDB" id="A0A1G6B3N9"/>
<dbReference type="STRING" id="1732.SAMN02910417_01126"/>
<evidence type="ECO:0000313" key="2">
    <source>
        <dbReference type="Proteomes" id="UP000199228"/>
    </source>
</evidence>
<organism evidence="1 2">
    <name type="scientific">Eubacterium oxidoreducens</name>
    <dbReference type="NCBI Taxonomy" id="1732"/>
    <lineage>
        <taxon>Bacteria</taxon>
        <taxon>Bacillati</taxon>
        <taxon>Bacillota</taxon>
        <taxon>Clostridia</taxon>
        <taxon>Eubacteriales</taxon>
        <taxon>Eubacteriaceae</taxon>
        <taxon>Eubacterium</taxon>
    </lineage>
</organism>
<evidence type="ECO:0000313" key="1">
    <source>
        <dbReference type="EMBL" id="SDB15215.1"/>
    </source>
</evidence>
<protein>
    <submittedName>
        <fullName evidence="1">Uncharacterized protein</fullName>
    </submittedName>
</protein>
<name>A0A1G6B3N9_EUBOX</name>
<dbReference type="EMBL" id="FMXR01000008">
    <property type="protein sequence ID" value="SDB15215.1"/>
    <property type="molecule type" value="Genomic_DNA"/>
</dbReference>
<keyword evidence="2" id="KW-1185">Reference proteome</keyword>
<sequence length="111" mass="13184">MKRYKLLKESDLIPNNQYVAIVYYPYSSPNRNAMSEWVYYDDYKQWGGTDKDVSKVVDESVISVLFECNPERAYEIMQGGYEEDGTYIDILKGYDFRLQKKLDEYLSEVEE</sequence>
<dbReference type="RefSeq" id="WP_090173115.1">
    <property type="nucleotide sequence ID" value="NZ_FMXR01000008.1"/>
</dbReference>
<accession>A0A1G6B3N9</accession>
<proteinExistence type="predicted"/>
<gene>
    <name evidence="1" type="ORF">SAMN02910417_01126</name>
</gene>